<dbReference type="EMBL" id="AYRZ02000012">
    <property type="protein sequence ID" value="PHT64713.1"/>
    <property type="molecule type" value="Genomic_DNA"/>
</dbReference>
<name>A0A2G2Y4M3_CAPAN</name>
<reference evidence="1 2" key="1">
    <citation type="journal article" date="2014" name="Nat. Genet.">
        <title>Genome sequence of the hot pepper provides insights into the evolution of pungency in Capsicum species.</title>
        <authorList>
            <person name="Kim S."/>
            <person name="Park M."/>
            <person name="Yeom S.I."/>
            <person name="Kim Y.M."/>
            <person name="Lee J.M."/>
            <person name="Lee H.A."/>
            <person name="Seo E."/>
            <person name="Choi J."/>
            <person name="Cheong K."/>
            <person name="Kim K.T."/>
            <person name="Jung K."/>
            <person name="Lee G.W."/>
            <person name="Oh S.K."/>
            <person name="Bae C."/>
            <person name="Kim S.B."/>
            <person name="Lee H.Y."/>
            <person name="Kim S.Y."/>
            <person name="Kim M.S."/>
            <person name="Kang B.C."/>
            <person name="Jo Y.D."/>
            <person name="Yang H.B."/>
            <person name="Jeong H.J."/>
            <person name="Kang W.H."/>
            <person name="Kwon J.K."/>
            <person name="Shin C."/>
            <person name="Lim J.Y."/>
            <person name="Park J.H."/>
            <person name="Huh J.H."/>
            <person name="Kim J.S."/>
            <person name="Kim B.D."/>
            <person name="Cohen O."/>
            <person name="Paran I."/>
            <person name="Suh M.C."/>
            <person name="Lee S.B."/>
            <person name="Kim Y.K."/>
            <person name="Shin Y."/>
            <person name="Noh S.J."/>
            <person name="Park J."/>
            <person name="Seo Y.S."/>
            <person name="Kwon S.Y."/>
            <person name="Kim H.A."/>
            <person name="Park J.M."/>
            <person name="Kim H.J."/>
            <person name="Choi S.B."/>
            <person name="Bosland P.W."/>
            <person name="Reeves G."/>
            <person name="Jo S.H."/>
            <person name="Lee B.W."/>
            <person name="Cho H.T."/>
            <person name="Choi H.S."/>
            <person name="Lee M.S."/>
            <person name="Yu Y."/>
            <person name="Do Choi Y."/>
            <person name="Park B.S."/>
            <person name="van Deynze A."/>
            <person name="Ashrafi H."/>
            <person name="Hill T."/>
            <person name="Kim W.T."/>
            <person name="Pai H.S."/>
            <person name="Ahn H.K."/>
            <person name="Yeam I."/>
            <person name="Giovannoni J.J."/>
            <person name="Rose J.K."/>
            <person name="Sorensen I."/>
            <person name="Lee S.J."/>
            <person name="Kim R.W."/>
            <person name="Choi I.Y."/>
            <person name="Choi B.S."/>
            <person name="Lim J.S."/>
            <person name="Lee Y.H."/>
            <person name="Choi D."/>
        </authorList>
    </citation>
    <scope>NUCLEOTIDE SEQUENCE [LARGE SCALE GENOMIC DNA]</scope>
    <source>
        <strain evidence="2">cv. CM334</strain>
    </source>
</reference>
<organism evidence="1 2">
    <name type="scientific">Capsicum annuum</name>
    <name type="common">Capsicum pepper</name>
    <dbReference type="NCBI Taxonomy" id="4072"/>
    <lineage>
        <taxon>Eukaryota</taxon>
        <taxon>Viridiplantae</taxon>
        <taxon>Streptophyta</taxon>
        <taxon>Embryophyta</taxon>
        <taxon>Tracheophyta</taxon>
        <taxon>Spermatophyta</taxon>
        <taxon>Magnoliopsida</taxon>
        <taxon>eudicotyledons</taxon>
        <taxon>Gunneridae</taxon>
        <taxon>Pentapetalae</taxon>
        <taxon>asterids</taxon>
        <taxon>lamiids</taxon>
        <taxon>Solanales</taxon>
        <taxon>Solanaceae</taxon>
        <taxon>Solanoideae</taxon>
        <taxon>Capsiceae</taxon>
        <taxon>Capsicum</taxon>
    </lineage>
</organism>
<accession>A0A2G2Y4M3</accession>
<proteinExistence type="predicted"/>
<reference evidence="1 2" key="2">
    <citation type="journal article" date="2017" name="Genome Biol.">
        <title>New reference genome sequences of hot pepper reveal the massive evolution of plant disease-resistance genes by retroduplication.</title>
        <authorList>
            <person name="Kim S."/>
            <person name="Park J."/>
            <person name="Yeom S.I."/>
            <person name="Kim Y.M."/>
            <person name="Seo E."/>
            <person name="Kim K.T."/>
            <person name="Kim M.S."/>
            <person name="Lee J.M."/>
            <person name="Cheong K."/>
            <person name="Shin H.S."/>
            <person name="Kim S.B."/>
            <person name="Han K."/>
            <person name="Lee J."/>
            <person name="Park M."/>
            <person name="Lee H.A."/>
            <person name="Lee H.Y."/>
            <person name="Lee Y."/>
            <person name="Oh S."/>
            <person name="Lee J.H."/>
            <person name="Choi E."/>
            <person name="Choi E."/>
            <person name="Lee S.E."/>
            <person name="Jeon J."/>
            <person name="Kim H."/>
            <person name="Choi G."/>
            <person name="Song H."/>
            <person name="Lee J."/>
            <person name="Lee S.C."/>
            <person name="Kwon J.K."/>
            <person name="Lee H.Y."/>
            <person name="Koo N."/>
            <person name="Hong Y."/>
            <person name="Kim R.W."/>
            <person name="Kang W.H."/>
            <person name="Huh J.H."/>
            <person name="Kang B.C."/>
            <person name="Yang T.J."/>
            <person name="Lee Y.H."/>
            <person name="Bennetzen J.L."/>
            <person name="Choi D."/>
        </authorList>
    </citation>
    <scope>NUCLEOTIDE SEQUENCE [LARGE SCALE GENOMIC DNA]</scope>
    <source>
        <strain evidence="2">cv. CM334</strain>
    </source>
</reference>
<evidence type="ECO:0000313" key="2">
    <source>
        <dbReference type="Proteomes" id="UP000222542"/>
    </source>
</evidence>
<evidence type="ECO:0000313" key="1">
    <source>
        <dbReference type="EMBL" id="PHT64713.1"/>
    </source>
</evidence>
<keyword evidence="2" id="KW-1185">Reference proteome</keyword>
<comment type="caution">
    <text evidence="1">The sequence shown here is derived from an EMBL/GenBank/DDBJ whole genome shotgun (WGS) entry which is preliminary data.</text>
</comment>
<sequence length="57" mass="6496">MSLSHQRENDEICSDPLTCMQKSLEPLKEINTPRGLLSLEEIAEVGRNHDSGFVWLK</sequence>
<protein>
    <submittedName>
        <fullName evidence="1">Uncharacterized protein</fullName>
    </submittedName>
</protein>
<dbReference type="SUPFAM" id="SSF141562">
    <property type="entry name" value="At5g01610-like"/>
    <property type="match status" value="1"/>
</dbReference>
<dbReference type="InterPro" id="IPR036758">
    <property type="entry name" value="At5g01610-like"/>
</dbReference>
<dbReference type="AlphaFoldDB" id="A0A2G2Y4M3"/>
<dbReference type="STRING" id="4072.A0A2G2Y4M3"/>
<gene>
    <name evidence="1" type="ORF">T459_29138</name>
</gene>
<dbReference type="Proteomes" id="UP000222542">
    <property type="component" value="Unassembled WGS sequence"/>
</dbReference>
<dbReference type="Gramene" id="PHT64713">
    <property type="protein sequence ID" value="PHT64713"/>
    <property type="gene ID" value="T459_29138"/>
</dbReference>